<dbReference type="PANTHER" id="PTHR30203:SF24">
    <property type="entry name" value="BLR4935 PROTEIN"/>
    <property type="match status" value="1"/>
</dbReference>
<dbReference type="Pfam" id="PF02321">
    <property type="entry name" value="OEP"/>
    <property type="match status" value="2"/>
</dbReference>
<keyword evidence="4" id="KW-1185">Reference proteome</keyword>
<feature type="signal peptide" evidence="2">
    <location>
        <begin position="1"/>
        <end position="20"/>
    </location>
</feature>
<evidence type="ECO:0000313" key="3">
    <source>
        <dbReference type="EMBL" id="URW75857.1"/>
    </source>
</evidence>
<evidence type="ECO:0000256" key="2">
    <source>
        <dbReference type="SAM" id="SignalP"/>
    </source>
</evidence>
<protein>
    <submittedName>
        <fullName evidence="3">TolC family protein</fullName>
    </submittedName>
</protein>
<dbReference type="EMBL" id="CP098401">
    <property type="protein sequence ID" value="URW75857.1"/>
    <property type="molecule type" value="Genomic_DNA"/>
</dbReference>
<feature type="chain" id="PRO_5047154488" evidence="2">
    <location>
        <begin position="21"/>
        <end position="430"/>
    </location>
</feature>
<gene>
    <name evidence="3" type="ORF">M9980_01080</name>
</gene>
<evidence type="ECO:0000256" key="1">
    <source>
        <dbReference type="ARBA" id="ARBA00007613"/>
    </source>
</evidence>
<organism evidence="3 4">
    <name type="scientific">Sphingomonas donggukensis</name>
    <dbReference type="NCBI Taxonomy" id="2949093"/>
    <lineage>
        <taxon>Bacteria</taxon>
        <taxon>Pseudomonadati</taxon>
        <taxon>Pseudomonadota</taxon>
        <taxon>Alphaproteobacteria</taxon>
        <taxon>Sphingomonadales</taxon>
        <taxon>Sphingomonadaceae</taxon>
        <taxon>Sphingomonas</taxon>
    </lineage>
</organism>
<dbReference type="SUPFAM" id="SSF56954">
    <property type="entry name" value="Outer membrane efflux proteins (OEP)"/>
    <property type="match status" value="1"/>
</dbReference>
<proteinExistence type="inferred from homology"/>
<sequence length="430" mass="44122">MSRFIAALLAATGCAGVAAAQPPQSVSAPSSVSAEAPLTLEDALAAARARSPGIEAADAGIRATSAARVIAGLRPNPSIQAETENVAGTGAYRGLSSAETTVGVALPIELGGKRSARIGVADARSARARIQAATALADLELQVTQTYIEAAAAERRLVVAREQAAIAGEALRVATERVMVGATFPIDQQRSEVLAINARTAADRAERNVQLSRGNLGRLIGRPITGPLDLAWFDRVGGFGPAVPARSDGTLALAAATADVATADAQVRLARSQRIPDVTVSASARRLEATNDVAAVFGVSIPLPVFNNGRAAIAQASAERDQFAAQRRLARFEAEQAIAAAEAEVANAAATARAAGGPALAAAQESARIARIGYGQGKFGQLELLDAERTLSETRAASTDALAAYHDAQARLLRLTSLAPADLQIPGDNR</sequence>
<evidence type="ECO:0000313" key="4">
    <source>
        <dbReference type="Proteomes" id="UP001055580"/>
    </source>
</evidence>
<dbReference type="PANTHER" id="PTHR30203">
    <property type="entry name" value="OUTER MEMBRANE CATION EFFLUX PROTEIN"/>
    <property type="match status" value="1"/>
</dbReference>
<comment type="similarity">
    <text evidence="1">Belongs to the outer membrane factor (OMF) (TC 1.B.17) family.</text>
</comment>
<dbReference type="InterPro" id="IPR003423">
    <property type="entry name" value="OMP_efflux"/>
</dbReference>
<dbReference type="Proteomes" id="UP001055580">
    <property type="component" value="Chromosome"/>
</dbReference>
<keyword evidence="2" id="KW-0732">Signal</keyword>
<dbReference type="Gene3D" id="1.20.1600.10">
    <property type="entry name" value="Outer membrane efflux proteins (OEP)"/>
    <property type="match status" value="1"/>
</dbReference>
<dbReference type="InterPro" id="IPR010131">
    <property type="entry name" value="MdtP/NodT-like"/>
</dbReference>
<name>A0ABY4TTY8_9SPHN</name>
<reference evidence="3" key="1">
    <citation type="submission" date="2022-05" db="EMBL/GenBank/DDBJ databases">
        <title>Sphingomonas sp. strain RMG20 Genome sequencing and assembly.</title>
        <authorList>
            <person name="Kim I."/>
        </authorList>
    </citation>
    <scope>NUCLEOTIDE SEQUENCE</scope>
    <source>
        <strain evidence="3">RMG20</strain>
    </source>
</reference>
<accession>A0ABY4TTY8</accession>
<dbReference type="RefSeq" id="WP_250752460.1">
    <property type="nucleotide sequence ID" value="NZ_CP098401.1"/>
</dbReference>